<keyword evidence="3 6" id="KW-0238">DNA-binding</keyword>
<comment type="subunit">
    <text evidence="6">Homotetramer. Forms an RuvA(8)-RuvB(12)-Holliday junction (HJ) complex. HJ DNA is sandwiched between 2 RuvA tetramers; dsDNA enters through RuvA and exits via RuvB. An RuvB hexamer assembles on each DNA strand where it exits the tetramer. Each RuvB hexamer is contacted by two RuvA subunits (via domain III) on 2 adjacent RuvB subunits; this complex drives branch migration. In the full resolvosome a probable DNA-RuvA(4)-RuvB(12)-RuvC(2) complex forms which resolves the HJ.</text>
</comment>
<dbReference type="GO" id="GO:0048476">
    <property type="term" value="C:Holliday junction resolvase complex"/>
    <property type="evidence" value="ECO:0007669"/>
    <property type="project" value="UniProtKB-UniRule"/>
</dbReference>
<dbReference type="InterPro" id="IPR013849">
    <property type="entry name" value="DNA_helicase_Holl-junc_RuvA_I"/>
</dbReference>
<reference evidence="8 9" key="1">
    <citation type="journal article" date="2013" name="ISME J.">
        <title>A metabolic model for members of the genus Tetrasphaera involved in enhanced biological phosphorus removal.</title>
        <authorList>
            <person name="Kristiansen R."/>
            <person name="Nguyen H.T.T."/>
            <person name="Saunders A.M."/>
            <person name="Nielsen J.L."/>
            <person name="Wimmer R."/>
            <person name="Le V.Q."/>
            <person name="McIlroy S.J."/>
            <person name="Petrovski S."/>
            <person name="Seviour R.J."/>
            <person name="Calteau A."/>
            <person name="Nielsen K.L."/>
            <person name="Nielsen P.H."/>
        </authorList>
    </citation>
    <scope>NUCLEOTIDE SEQUENCE [LARGE SCALE GENOMIC DNA]</scope>
    <source>
        <strain evidence="8 9">T1-X7</strain>
    </source>
</reference>
<comment type="domain">
    <text evidence="6">Has three domains with a flexible linker between the domains II and III and assumes an 'L' shape. Domain III is highly mobile and contacts RuvB.</text>
</comment>
<dbReference type="Gene3D" id="1.10.8.10">
    <property type="entry name" value="DNA helicase RuvA subunit, C-terminal domain"/>
    <property type="match status" value="1"/>
</dbReference>
<keyword evidence="5 6" id="KW-0234">DNA repair</keyword>
<dbReference type="GO" id="GO:0006310">
    <property type="term" value="P:DNA recombination"/>
    <property type="evidence" value="ECO:0007669"/>
    <property type="project" value="UniProtKB-UniRule"/>
</dbReference>
<feature type="domain" description="Helix-hairpin-helix DNA-binding motif class 1" evidence="7">
    <location>
        <begin position="72"/>
        <end position="91"/>
    </location>
</feature>
<dbReference type="SUPFAM" id="SSF47781">
    <property type="entry name" value="RuvA domain 2-like"/>
    <property type="match status" value="1"/>
</dbReference>
<dbReference type="InterPro" id="IPR010994">
    <property type="entry name" value="RuvA_2-like"/>
</dbReference>
<sequence>MIASVSGPVEHVGLDRVVVSVGGVGMLVHTTPATAAGCRLGADASLATTLVVREDSLTLFGFGSPEERDMFDTLQTVTGVGPRLALALLAVLSPDELRRAVSQADLVALTKVPGVGKKVAERLALELRDKIGMPSGPVSAAGSGAPSVAASPWREQVTEALTGLGWPVKAAGDAVDKVAPADPDGADVEVATVLRDALRLLGGR</sequence>
<evidence type="ECO:0000256" key="3">
    <source>
        <dbReference type="ARBA" id="ARBA00023125"/>
    </source>
</evidence>
<dbReference type="Pfam" id="PF07499">
    <property type="entry name" value="RuvA_C"/>
    <property type="match status" value="1"/>
</dbReference>
<dbReference type="GO" id="GO:0006281">
    <property type="term" value="P:DNA repair"/>
    <property type="evidence" value="ECO:0007669"/>
    <property type="project" value="UniProtKB-UniRule"/>
</dbReference>
<evidence type="ECO:0000313" key="8">
    <source>
        <dbReference type="EMBL" id="CCH76568.1"/>
    </source>
</evidence>
<keyword evidence="4 6" id="KW-0233">DNA recombination</keyword>
<evidence type="ECO:0000256" key="5">
    <source>
        <dbReference type="ARBA" id="ARBA00023204"/>
    </source>
</evidence>
<evidence type="ECO:0000256" key="4">
    <source>
        <dbReference type="ARBA" id="ARBA00023172"/>
    </source>
</evidence>
<protein>
    <recommendedName>
        <fullName evidence="6">Holliday junction branch migration complex subunit RuvA</fullName>
    </recommendedName>
</protein>
<comment type="similarity">
    <text evidence="6">Belongs to the RuvA family.</text>
</comment>
<evidence type="ECO:0000313" key="9">
    <source>
        <dbReference type="Proteomes" id="UP000035721"/>
    </source>
</evidence>
<comment type="function">
    <text evidence="6">The RuvA-RuvB-RuvC complex processes Holliday junction (HJ) DNA during genetic recombination and DNA repair, while the RuvA-RuvB complex plays an important role in the rescue of blocked DNA replication forks via replication fork reversal (RFR). RuvA specifically binds to HJ cruciform DNA, conferring on it an open structure. The RuvB hexamer acts as an ATP-dependent pump, pulling dsDNA into and through the RuvAB complex. HJ branch migration allows RuvC to scan DNA until it finds its consensus sequence, where it cleaves and resolves the cruciform DNA.</text>
</comment>
<dbReference type="Pfam" id="PF01330">
    <property type="entry name" value="RuvA_N"/>
    <property type="match status" value="1"/>
</dbReference>
<feature type="domain" description="Helix-hairpin-helix DNA-binding motif class 1" evidence="7">
    <location>
        <begin position="107"/>
        <end position="126"/>
    </location>
</feature>
<dbReference type="Gene3D" id="2.40.50.140">
    <property type="entry name" value="Nucleic acid-binding proteins"/>
    <property type="match status" value="1"/>
</dbReference>
<dbReference type="SUPFAM" id="SSF50249">
    <property type="entry name" value="Nucleic acid-binding proteins"/>
    <property type="match status" value="1"/>
</dbReference>
<organism evidence="8 9">
    <name type="scientific">Nostocoides japonicum T1-X7</name>
    <dbReference type="NCBI Taxonomy" id="1194083"/>
    <lineage>
        <taxon>Bacteria</taxon>
        <taxon>Bacillati</taxon>
        <taxon>Actinomycetota</taxon>
        <taxon>Actinomycetes</taxon>
        <taxon>Micrococcales</taxon>
        <taxon>Intrasporangiaceae</taxon>
        <taxon>Nostocoides</taxon>
    </lineage>
</organism>
<keyword evidence="8" id="KW-0547">Nucleotide-binding</keyword>
<keyword evidence="2 6" id="KW-0227">DNA damage</keyword>
<dbReference type="GO" id="GO:0009379">
    <property type="term" value="C:Holliday junction helicase complex"/>
    <property type="evidence" value="ECO:0007669"/>
    <property type="project" value="InterPro"/>
</dbReference>
<feature type="region of interest" description="Domain III" evidence="6">
    <location>
        <begin position="149"/>
        <end position="204"/>
    </location>
</feature>
<dbReference type="InterPro" id="IPR003583">
    <property type="entry name" value="Hlx-hairpin-Hlx_DNA-bd_motif"/>
</dbReference>
<dbReference type="SUPFAM" id="SSF46929">
    <property type="entry name" value="DNA helicase RuvA subunit, C-terminal domain"/>
    <property type="match status" value="1"/>
</dbReference>
<dbReference type="HAMAP" id="MF_00031">
    <property type="entry name" value="DNA_HJ_migration_RuvA"/>
    <property type="match status" value="1"/>
</dbReference>
<evidence type="ECO:0000256" key="6">
    <source>
        <dbReference type="HAMAP-Rule" id="MF_00031"/>
    </source>
</evidence>
<dbReference type="SMART" id="SM00278">
    <property type="entry name" value="HhH1"/>
    <property type="match status" value="2"/>
</dbReference>
<dbReference type="GO" id="GO:0005524">
    <property type="term" value="F:ATP binding"/>
    <property type="evidence" value="ECO:0007669"/>
    <property type="project" value="InterPro"/>
</dbReference>
<dbReference type="InterPro" id="IPR012340">
    <property type="entry name" value="NA-bd_OB-fold"/>
</dbReference>
<comment type="caution">
    <text evidence="8">The sequence shown here is derived from an EMBL/GenBank/DDBJ whole genome shotgun (WGS) entry which is preliminary data.</text>
</comment>
<keyword evidence="8" id="KW-0067">ATP-binding</keyword>
<dbReference type="Pfam" id="PF14520">
    <property type="entry name" value="HHH_5"/>
    <property type="match status" value="1"/>
</dbReference>
<keyword evidence="8" id="KW-0378">Hydrolase</keyword>
<dbReference type="OrthoDB" id="5293449at2"/>
<keyword evidence="9" id="KW-1185">Reference proteome</keyword>
<dbReference type="NCBIfam" id="TIGR00084">
    <property type="entry name" value="ruvA"/>
    <property type="match status" value="1"/>
</dbReference>
<dbReference type="GO" id="GO:0016787">
    <property type="term" value="F:hydrolase activity"/>
    <property type="evidence" value="ECO:0007669"/>
    <property type="project" value="UniProtKB-KW"/>
</dbReference>
<comment type="caution">
    <text evidence="6">Lacks conserved residue(s) required for the propagation of feature annotation.</text>
</comment>
<dbReference type="GO" id="GO:0009378">
    <property type="term" value="F:four-way junction helicase activity"/>
    <property type="evidence" value="ECO:0007669"/>
    <property type="project" value="InterPro"/>
</dbReference>
<dbReference type="AlphaFoldDB" id="A0A077LT49"/>
<proteinExistence type="inferred from homology"/>
<dbReference type="STRING" id="1194083.BN12_1330001"/>
<evidence type="ECO:0000256" key="1">
    <source>
        <dbReference type="ARBA" id="ARBA00022490"/>
    </source>
</evidence>
<dbReference type="Proteomes" id="UP000035721">
    <property type="component" value="Unassembled WGS sequence"/>
</dbReference>
<dbReference type="CDD" id="cd14332">
    <property type="entry name" value="UBA_RuvA_C"/>
    <property type="match status" value="1"/>
</dbReference>
<dbReference type="InterPro" id="IPR011114">
    <property type="entry name" value="RuvA_C"/>
</dbReference>
<evidence type="ECO:0000256" key="2">
    <source>
        <dbReference type="ARBA" id="ARBA00022763"/>
    </source>
</evidence>
<name>A0A077LT49_9MICO</name>
<dbReference type="GO" id="GO:0005737">
    <property type="term" value="C:cytoplasm"/>
    <property type="evidence" value="ECO:0007669"/>
    <property type="project" value="UniProtKB-SubCell"/>
</dbReference>
<dbReference type="InterPro" id="IPR036267">
    <property type="entry name" value="RuvA_C_sf"/>
</dbReference>
<accession>A0A077LT49</accession>
<dbReference type="GO" id="GO:0000400">
    <property type="term" value="F:four-way junction DNA binding"/>
    <property type="evidence" value="ECO:0007669"/>
    <property type="project" value="UniProtKB-UniRule"/>
</dbReference>
<dbReference type="InterPro" id="IPR000085">
    <property type="entry name" value="RuvA"/>
</dbReference>
<gene>
    <name evidence="6 8" type="primary">ruvA</name>
    <name evidence="8" type="ORF">BN12_1330001</name>
</gene>
<comment type="subcellular location">
    <subcellularLocation>
        <location evidence="6">Cytoplasm</location>
    </subcellularLocation>
</comment>
<keyword evidence="1 6" id="KW-0963">Cytoplasm</keyword>
<dbReference type="EMBL" id="CAJB01000039">
    <property type="protein sequence ID" value="CCH76568.1"/>
    <property type="molecule type" value="Genomic_DNA"/>
</dbReference>
<dbReference type="Gene3D" id="1.10.150.20">
    <property type="entry name" value="5' to 3' exonuclease, C-terminal subdomain"/>
    <property type="match status" value="1"/>
</dbReference>
<evidence type="ECO:0000259" key="7">
    <source>
        <dbReference type="SMART" id="SM00278"/>
    </source>
</evidence>
<keyword evidence="8" id="KW-0347">Helicase</keyword>